<protein>
    <recommendedName>
        <fullName evidence="1">Serine aminopeptidase S33 domain-containing protein</fullName>
    </recommendedName>
</protein>
<evidence type="ECO:0000313" key="3">
    <source>
        <dbReference type="Proteomes" id="UP000694255"/>
    </source>
</evidence>
<comment type="caution">
    <text evidence="2">The sequence shown here is derived from an EMBL/GenBank/DDBJ whole genome shotgun (WGS) entry which is preliminary data.</text>
</comment>
<dbReference type="InterPro" id="IPR051044">
    <property type="entry name" value="MAG_DAG_Lipase"/>
</dbReference>
<evidence type="ECO:0000259" key="1">
    <source>
        <dbReference type="Pfam" id="PF12146"/>
    </source>
</evidence>
<accession>A0A8J5QMD1</accession>
<dbReference type="AlphaFoldDB" id="A0A8J5QMD1"/>
<name>A0A8J5QMD1_9ASCO</name>
<proteinExistence type="predicted"/>
<dbReference type="OrthoDB" id="10249433at2759"/>
<dbReference type="PANTHER" id="PTHR11614">
    <property type="entry name" value="PHOSPHOLIPASE-RELATED"/>
    <property type="match status" value="1"/>
</dbReference>
<dbReference type="RefSeq" id="XP_049263256.1">
    <property type="nucleotide sequence ID" value="XM_049407307.1"/>
</dbReference>
<dbReference type="Proteomes" id="UP000694255">
    <property type="component" value="Unassembled WGS sequence"/>
</dbReference>
<dbReference type="InterPro" id="IPR022742">
    <property type="entry name" value="Hydrolase_4"/>
</dbReference>
<organism evidence="2 3">
    <name type="scientific">[Candida] subhashii</name>
    <dbReference type="NCBI Taxonomy" id="561895"/>
    <lineage>
        <taxon>Eukaryota</taxon>
        <taxon>Fungi</taxon>
        <taxon>Dikarya</taxon>
        <taxon>Ascomycota</taxon>
        <taxon>Saccharomycotina</taxon>
        <taxon>Pichiomycetes</taxon>
        <taxon>Debaryomycetaceae</taxon>
        <taxon>Spathaspora</taxon>
    </lineage>
</organism>
<evidence type="ECO:0000313" key="2">
    <source>
        <dbReference type="EMBL" id="KAG7663023.1"/>
    </source>
</evidence>
<dbReference type="EMBL" id="JAGSYN010000153">
    <property type="protein sequence ID" value="KAG7663023.1"/>
    <property type="molecule type" value="Genomic_DNA"/>
</dbReference>
<feature type="domain" description="Serine aminopeptidase S33" evidence="1">
    <location>
        <begin position="40"/>
        <end position="285"/>
    </location>
</feature>
<reference evidence="2 3" key="1">
    <citation type="journal article" date="2021" name="DNA Res.">
        <title>Genome analysis of Candida subhashii reveals its hybrid nature and dual mitochondrial genome conformations.</title>
        <authorList>
            <person name="Mixao V."/>
            <person name="Hegedusova E."/>
            <person name="Saus E."/>
            <person name="Pryszcz L.P."/>
            <person name="Cillingova A."/>
            <person name="Nosek J."/>
            <person name="Gabaldon T."/>
        </authorList>
    </citation>
    <scope>NUCLEOTIDE SEQUENCE [LARGE SCALE GENOMIC DNA]</scope>
    <source>
        <strain evidence="2 3">CBS 10753</strain>
    </source>
</reference>
<gene>
    <name evidence="2" type="ORF">J8A68_003450</name>
</gene>
<keyword evidence="3" id="KW-1185">Reference proteome</keyword>
<dbReference type="Pfam" id="PF12146">
    <property type="entry name" value="Hydrolase_4"/>
    <property type="match status" value="1"/>
</dbReference>
<dbReference type="GeneID" id="73470250"/>
<sequence>MTSGEIPYKPKGTPVIEFVEYNGAKFKTVSWLVPEGIDYKGKIICVHGFAEHSEIYYQICDHLSQNGYELFFFDQRGAGDTSPGNLIGKTDEYHTFNDLDYFIKRNLDARKDADSTEQFFLMGHSMGGAIVLNYGIRGKYKDHIKGIISSAPLIELHPETQVNIVVRVLTPVINKLVPNLKIDSKLKWDYITSDPEWKKYLMSSDKLIGTVRQFHDMFARGEALLKKEYASKFSDKIALLIVHSPIDKINDYQGSAKVFDNIPEVVDKKLQPIEDAQHSLFIEREELFNKTLDICLEFLNSHS</sequence>